<proteinExistence type="predicted"/>
<evidence type="ECO:0000313" key="2">
    <source>
        <dbReference type="EMBL" id="RRT51232.1"/>
    </source>
</evidence>
<dbReference type="AlphaFoldDB" id="A0A426YHK9"/>
<evidence type="ECO:0000313" key="3">
    <source>
        <dbReference type="Proteomes" id="UP000287651"/>
    </source>
</evidence>
<dbReference type="Proteomes" id="UP000287651">
    <property type="component" value="Unassembled WGS sequence"/>
</dbReference>
<comment type="caution">
    <text evidence="2">The sequence shown here is derived from an EMBL/GenBank/DDBJ whole genome shotgun (WGS) entry which is preliminary data.</text>
</comment>
<gene>
    <name evidence="2" type="ORF">B296_00051239</name>
</gene>
<accession>A0A426YHK9</accession>
<dbReference type="Gene3D" id="1.25.40.180">
    <property type="match status" value="1"/>
</dbReference>
<reference evidence="2 3" key="1">
    <citation type="journal article" date="2014" name="Agronomy (Basel)">
        <title>A Draft Genome Sequence for Ensete ventricosum, the Drought-Tolerant Tree Against Hunger.</title>
        <authorList>
            <person name="Harrison J."/>
            <person name="Moore K.A."/>
            <person name="Paszkiewicz K."/>
            <person name="Jones T."/>
            <person name="Grant M."/>
            <person name="Ambacheew D."/>
            <person name="Muzemil S."/>
            <person name="Studholme D.J."/>
        </authorList>
    </citation>
    <scope>NUCLEOTIDE SEQUENCE [LARGE SCALE GENOMIC DNA]</scope>
</reference>
<dbReference type="InterPro" id="IPR016024">
    <property type="entry name" value="ARM-type_fold"/>
</dbReference>
<dbReference type="SUPFAM" id="SSF48371">
    <property type="entry name" value="ARM repeat"/>
    <property type="match status" value="1"/>
</dbReference>
<dbReference type="EMBL" id="AMZH03012337">
    <property type="protein sequence ID" value="RRT51232.1"/>
    <property type="molecule type" value="Genomic_DNA"/>
</dbReference>
<protein>
    <recommendedName>
        <fullName evidence="4">MI domain-containing protein</fullName>
    </recommendedName>
</protein>
<name>A0A426YHK9_ENSVE</name>
<evidence type="ECO:0008006" key="4">
    <source>
        <dbReference type="Google" id="ProtNLM"/>
    </source>
</evidence>
<feature type="region of interest" description="Disordered" evidence="1">
    <location>
        <begin position="105"/>
        <end position="131"/>
    </location>
</feature>
<organism evidence="2 3">
    <name type="scientific">Ensete ventricosum</name>
    <name type="common">Abyssinian banana</name>
    <name type="synonym">Musa ensete</name>
    <dbReference type="NCBI Taxonomy" id="4639"/>
    <lineage>
        <taxon>Eukaryota</taxon>
        <taxon>Viridiplantae</taxon>
        <taxon>Streptophyta</taxon>
        <taxon>Embryophyta</taxon>
        <taxon>Tracheophyta</taxon>
        <taxon>Spermatophyta</taxon>
        <taxon>Magnoliopsida</taxon>
        <taxon>Liliopsida</taxon>
        <taxon>Zingiberales</taxon>
        <taxon>Musaceae</taxon>
        <taxon>Ensete</taxon>
    </lineage>
</organism>
<evidence type="ECO:0000256" key="1">
    <source>
        <dbReference type="SAM" id="MobiDB-lite"/>
    </source>
</evidence>
<sequence length="210" mass="23161">MGPVPVPTICRYTGTDRFESVLSSLEDAMNDAPRAAEFLGRMFANFVMEDMVPLREIGRLLYEGGEEPGRLRETGVAADVLGFGRDDVNHHSTYSLISAYDSTSRVDVPEGPTKPLRYTRNVPTSSGSGLKAPTCRLGNSKYSKADNRPCPWFINDYPEPTQARHLILRLSQLPKGATVLSYPCLDEVQRDFAKSKEELKKGASTGSPFV</sequence>